<evidence type="ECO:0000256" key="1">
    <source>
        <dbReference type="ARBA" id="ARBA00022658"/>
    </source>
</evidence>
<name>A0A4P9X5Y7_9FUNG</name>
<gene>
    <name evidence="5" type="ORF">CXG81DRAFT_13084</name>
</gene>
<protein>
    <recommendedName>
        <fullName evidence="4">RCC1-like domain-containing protein</fullName>
    </recommendedName>
</protein>
<dbReference type="PROSITE" id="PS00626">
    <property type="entry name" value="RCC1_2"/>
    <property type="match status" value="1"/>
</dbReference>
<dbReference type="AlphaFoldDB" id="A0A4P9X5Y7"/>
<feature type="domain" description="RCC1-like" evidence="4">
    <location>
        <begin position="38"/>
        <end position="424"/>
    </location>
</feature>
<feature type="repeat" description="RCC1" evidence="3">
    <location>
        <begin position="198"/>
        <end position="258"/>
    </location>
</feature>
<dbReference type="EMBL" id="ML014210">
    <property type="protein sequence ID" value="RKP00558.1"/>
    <property type="molecule type" value="Genomic_DNA"/>
</dbReference>
<keyword evidence="1" id="KW-0344">Guanine-nucleotide releasing factor</keyword>
<proteinExistence type="predicted"/>
<dbReference type="InterPro" id="IPR009091">
    <property type="entry name" value="RCC1/BLIP-II"/>
</dbReference>
<dbReference type="InterPro" id="IPR051553">
    <property type="entry name" value="Ran_GTPase-activating"/>
</dbReference>
<dbReference type="PROSITE" id="PS50012">
    <property type="entry name" value="RCC1_3"/>
    <property type="match status" value="7"/>
</dbReference>
<dbReference type="STRING" id="1555241.A0A4P9X5Y7"/>
<dbReference type="GO" id="GO:0005085">
    <property type="term" value="F:guanyl-nucleotide exchange factor activity"/>
    <property type="evidence" value="ECO:0007669"/>
    <property type="project" value="TreeGrafter"/>
</dbReference>
<feature type="repeat" description="RCC1" evidence="3">
    <location>
        <begin position="145"/>
        <end position="197"/>
    </location>
</feature>
<evidence type="ECO:0000313" key="5">
    <source>
        <dbReference type="EMBL" id="RKP00558.1"/>
    </source>
</evidence>
<dbReference type="SUPFAM" id="SSF50985">
    <property type="entry name" value="RCC1/BLIP-II"/>
    <property type="match status" value="1"/>
</dbReference>
<dbReference type="PANTHER" id="PTHR45982:SF1">
    <property type="entry name" value="REGULATOR OF CHROMOSOME CONDENSATION"/>
    <property type="match status" value="1"/>
</dbReference>
<organism evidence="5 6">
    <name type="scientific">Caulochytrium protostelioides</name>
    <dbReference type="NCBI Taxonomy" id="1555241"/>
    <lineage>
        <taxon>Eukaryota</taxon>
        <taxon>Fungi</taxon>
        <taxon>Fungi incertae sedis</taxon>
        <taxon>Chytridiomycota</taxon>
        <taxon>Chytridiomycota incertae sedis</taxon>
        <taxon>Chytridiomycetes</taxon>
        <taxon>Caulochytriales</taxon>
        <taxon>Caulochytriaceae</taxon>
        <taxon>Caulochytrium</taxon>
    </lineage>
</organism>
<dbReference type="Proteomes" id="UP000274922">
    <property type="component" value="Unassembled WGS sequence"/>
</dbReference>
<dbReference type="Gene3D" id="2.130.10.30">
    <property type="entry name" value="Regulator of chromosome condensation 1/beta-lactamase-inhibitor protein II"/>
    <property type="match status" value="1"/>
</dbReference>
<dbReference type="Pfam" id="PF25390">
    <property type="entry name" value="WD40_RLD"/>
    <property type="match status" value="1"/>
</dbReference>
<keyword evidence="2" id="KW-0677">Repeat</keyword>
<feature type="repeat" description="RCC1" evidence="3">
    <location>
        <begin position="259"/>
        <end position="307"/>
    </location>
</feature>
<dbReference type="PRINTS" id="PR00633">
    <property type="entry name" value="RCCNDNSATION"/>
</dbReference>
<evidence type="ECO:0000259" key="4">
    <source>
        <dbReference type="Pfam" id="PF25390"/>
    </source>
</evidence>
<dbReference type="InterPro" id="IPR000408">
    <property type="entry name" value="Reg_chr_condens"/>
</dbReference>
<feature type="repeat" description="RCC1" evidence="3">
    <location>
        <begin position="94"/>
        <end position="144"/>
    </location>
</feature>
<feature type="repeat" description="RCC1" evidence="3">
    <location>
        <begin position="379"/>
        <end position="428"/>
    </location>
</feature>
<feature type="repeat" description="RCC1" evidence="3">
    <location>
        <begin position="308"/>
        <end position="357"/>
    </location>
</feature>
<dbReference type="InterPro" id="IPR058923">
    <property type="entry name" value="RCC1-like_dom"/>
</dbReference>
<sequence>MANDGGIGGLTIEHVPAAAAPPSPVPAKRPDVVGEAGDVFVLGSGEAGQLGLGPDVHERERPAKLKWFEEDGRDIAVVSICAGGMHSAALTADGEIYTWGCNDHMSLGRPGEETEPGLVQGALTGQYVTKVVCGDSVTACLTTEGRVYAWGTFRDNNGVFGFYHDIKVQDTPLLIEELEHVTAISAGTNHLAAHTSDHKIYTWGVGEQGQLGRKTSARNARSQCLVPRTINFRPHGLPGNRFTAIYCAGYHTFVVHESSAVFGFGLNQYGQLGAGHTQATECVPQLHGVGIAAITGGETHTLLLDVEGRVHCCGRGDSYQLGLGDDASHSVMKTVPNLPTIATVSSGAQFCLALSAPAKAPMTAPGPDGEDVAIAAGQNIVYGWGYGERGQLANGSEDNERPTAFNLKERFVLELSAGGQHSMLLLRKKGQ</sequence>
<dbReference type="OrthoDB" id="61110at2759"/>
<dbReference type="GO" id="GO:0005737">
    <property type="term" value="C:cytoplasm"/>
    <property type="evidence" value="ECO:0007669"/>
    <property type="project" value="TreeGrafter"/>
</dbReference>
<evidence type="ECO:0000313" key="6">
    <source>
        <dbReference type="Proteomes" id="UP000274922"/>
    </source>
</evidence>
<keyword evidence="6" id="KW-1185">Reference proteome</keyword>
<evidence type="ECO:0000256" key="2">
    <source>
        <dbReference type="ARBA" id="ARBA00022737"/>
    </source>
</evidence>
<dbReference type="PANTHER" id="PTHR45982">
    <property type="entry name" value="REGULATOR OF CHROMOSOME CONDENSATION"/>
    <property type="match status" value="1"/>
</dbReference>
<reference evidence="6" key="1">
    <citation type="journal article" date="2018" name="Nat. Microbiol.">
        <title>Leveraging single-cell genomics to expand the fungal tree of life.</title>
        <authorList>
            <person name="Ahrendt S.R."/>
            <person name="Quandt C.A."/>
            <person name="Ciobanu D."/>
            <person name="Clum A."/>
            <person name="Salamov A."/>
            <person name="Andreopoulos B."/>
            <person name="Cheng J.F."/>
            <person name="Woyke T."/>
            <person name="Pelin A."/>
            <person name="Henrissat B."/>
            <person name="Reynolds N.K."/>
            <person name="Benny G.L."/>
            <person name="Smith M.E."/>
            <person name="James T.Y."/>
            <person name="Grigoriev I.V."/>
        </authorList>
    </citation>
    <scope>NUCLEOTIDE SEQUENCE [LARGE SCALE GENOMIC DNA]</scope>
    <source>
        <strain evidence="6">ATCC 52028</strain>
    </source>
</reference>
<feature type="repeat" description="RCC1" evidence="3">
    <location>
        <begin position="37"/>
        <end position="93"/>
    </location>
</feature>
<accession>A0A4P9X5Y7</accession>
<evidence type="ECO:0000256" key="3">
    <source>
        <dbReference type="PROSITE-ProRule" id="PRU00235"/>
    </source>
</evidence>